<dbReference type="HOGENOM" id="CLU_1987662_0_0_2"/>
<reference evidence="2 3" key="1">
    <citation type="submission" date="2014-07" db="EMBL/GenBank/DDBJ databases">
        <title>Methanogenic archaea and the global carbon cycle.</title>
        <authorList>
            <person name="Henriksen J.R."/>
            <person name="Luke J."/>
            <person name="Reinhart S."/>
            <person name="Benedict M.N."/>
            <person name="Youngblut N.D."/>
            <person name="Metcalf M.E."/>
            <person name="Whitaker R.J."/>
            <person name="Metcalf W.W."/>
        </authorList>
    </citation>
    <scope>NUCLEOTIDE SEQUENCE [LARGE SCALE GENOMIC DNA]</scope>
    <source>
        <strain evidence="2 3">HI350</strain>
    </source>
</reference>
<dbReference type="AlphaFoldDB" id="A0A0E3PDV1"/>
<feature type="transmembrane region" description="Helical" evidence="1">
    <location>
        <begin position="6"/>
        <end position="24"/>
    </location>
</feature>
<keyword evidence="1" id="KW-1133">Transmembrane helix</keyword>
<protein>
    <submittedName>
        <fullName evidence="2">Uncharacterized protein</fullName>
    </submittedName>
</protein>
<keyword evidence="1" id="KW-0812">Transmembrane</keyword>
<name>A0A0E3PDV1_9EURY</name>
<dbReference type="PATRIC" id="fig|1434119.4.peg.2578"/>
<evidence type="ECO:0000256" key="1">
    <source>
        <dbReference type="SAM" id="Phobius"/>
    </source>
</evidence>
<keyword evidence="1" id="KW-0472">Membrane</keyword>
<evidence type="ECO:0000313" key="2">
    <source>
        <dbReference type="EMBL" id="AKB32689.1"/>
    </source>
</evidence>
<accession>A0A0E3PDV1</accession>
<dbReference type="Proteomes" id="UP000033092">
    <property type="component" value="Chromosome"/>
</dbReference>
<proteinExistence type="predicted"/>
<evidence type="ECO:0000313" key="3">
    <source>
        <dbReference type="Proteomes" id="UP000033092"/>
    </source>
</evidence>
<sequence>MKYALIYLYLFFLYMAADIVLQRAQVYKFLRKLADEKGRAVGSLGENFELYEIFCSVRGLQAVDIETFTEFIRGFGGVVKGDTFEIEFTSNVKKTKRVKCYLAGRPKKEKKLLEPESCLSECAER</sequence>
<organism evidence="2 3">
    <name type="scientific">Methanosarcina siciliae HI350</name>
    <dbReference type="NCBI Taxonomy" id="1434119"/>
    <lineage>
        <taxon>Archaea</taxon>
        <taxon>Methanobacteriati</taxon>
        <taxon>Methanobacteriota</taxon>
        <taxon>Stenosarchaea group</taxon>
        <taxon>Methanomicrobia</taxon>
        <taxon>Methanosarcinales</taxon>
        <taxon>Methanosarcinaceae</taxon>
        <taxon>Methanosarcina</taxon>
    </lineage>
</organism>
<gene>
    <name evidence="2" type="ORF">MSSIH_1999</name>
</gene>
<dbReference type="EMBL" id="CP009507">
    <property type="protein sequence ID" value="AKB32689.1"/>
    <property type="molecule type" value="Genomic_DNA"/>
</dbReference>
<dbReference type="KEGG" id="msz:MSSIH_1999"/>